<evidence type="ECO:0000259" key="6">
    <source>
        <dbReference type="Pfam" id="PF00669"/>
    </source>
</evidence>
<dbReference type="PANTHER" id="PTHR42792:SF2">
    <property type="entry name" value="FLAGELLIN"/>
    <property type="match status" value="1"/>
</dbReference>
<dbReference type="Gene3D" id="6.10.280.190">
    <property type="match status" value="1"/>
</dbReference>
<dbReference type="EMBL" id="JBEWWF010000001">
    <property type="protein sequence ID" value="MET3075589.1"/>
    <property type="molecule type" value="Genomic_DNA"/>
</dbReference>
<comment type="function">
    <text evidence="1 5">Flagellin is the subunit protein which polymerizes to form the filaments of bacterial flagella.</text>
</comment>
<dbReference type="InterPro" id="IPR001492">
    <property type="entry name" value="Flagellin"/>
</dbReference>
<dbReference type="SUPFAM" id="SSF64518">
    <property type="entry name" value="Phase 1 flagellin"/>
    <property type="match status" value="1"/>
</dbReference>
<organism evidence="9 10">
    <name type="scientific">Pantoea leporis</name>
    <dbReference type="NCBI Taxonomy" id="2933780"/>
    <lineage>
        <taxon>Bacteria</taxon>
        <taxon>Pseudomonadati</taxon>
        <taxon>Pseudomonadota</taxon>
        <taxon>Gammaproteobacteria</taxon>
        <taxon>Enterobacterales</taxon>
        <taxon>Erwiniaceae</taxon>
        <taxon>Pantoea</taxon>
    </lineage>
</organism>
<dbReference type="Pfam" id="PF00669">
    <property type="entry name" value="Flagellin_N"/>
    <property type="match status" value="1"/>
</dbReference>
<dbReference type="Gene3D" id="6.10.10.10">
    <property type="entry name" value="Flagellar export chaperone, C-terminal domain"/>
    <property type="match status" value="1"/>
</dbReference>
<comment type="caution">
    <text evidence="9">The sequence shown here is derived from an EMBL/GenBank/DDBJ whole genome shotgun (WGS) entry which is preliminary data.</text>
</comment>
<evidence type="ECO:0000256" key="5">
    <source>
        <dbReference type="RuleBase" id="RU362073"/>
    </source>
</evidence>
<feature type="domain" description="Flagellin N-terminal" evidence="6">
    <location>
        <begin position="5"/>
        <end position="140"/>
    </location>
</feature>
<dbReference type="InterPro" id="IPR046358">
    <property type="entry name" value="Flagellin_C"/>
</dbReference>
<dbReference type="InterPro" id="IPR001029">
    <property type="entry name" value="Flagellin_N"/>
</dbReference>
<dbReference type="Proteomes" id="UP001548992">
    <property type="component" value="Unassembled WGS sequence"/>
</dbReference>
<dbReference type="Gene3D" id="2.60.40.4390">
    <property type="match status" value="1"/>
</dbReference>
<reference evidence="9 10" key="1">
    <citation type="submission" date="2024-07" db="EMBL/GenBank/DDBJ databases">
        <title>Isolation, whole-genome sequencing, and annotation of five antibiotic-resistant bacteria from environmental samples.</title>
        <authorList>
            <person name="Bedore T."/>
            <person name="Hudson A.O."/>
            <person name="Kumar G."/>
        </authorList>
    </citation>
    <scope>NUCLEOTIDE SEQUENCE [LARGE SCALE GENOMIC DNA]</scope>
    <source>
        <strain evidence="9 10">RIT844</strain>
    </source>
</reference>
<dbReference type="InterPro" id="IPR032826">
    <property type="entry name" value="FliC_H7"/>
</dbReference>
<dbReference type="Pfam" id="PF12445">
    <property type="entry name" value="FliC"/>
    <property type="match status" value="1"/>
</dbReference>
<feature type="domain" description="Flagellin C-terminal" evidence="7">
    <location>
        <begin position="497"/>
        <end position="581"/>
    </location>
</feature>
<evidence type="ECO:0000256" key="2">
    <source>
        <dbReference type="ARBA" id="ARBA00005709"/>
    </source>
</evidence>
<accession>A0ABV2DX34</accession>
<feature type="domain" description="Flagellin H7-serospecific" evidence="8">
    <location>
        <begin position="335"/>
        <end position="487"/>
    </location>
</feature>
<evidence type="ECO:0000313" key="9">
    <source>
        <dbReference type="EMBL" id="MET3075589.1"/>
    </source>
</evidence>
<evidence type="ECO:0000256" key="1">
    <source>
        <dbReference type="ARBA" id="ARBA00002270"/>
    </source>
</evidence>
<comment type="similarity">
    <text evidence="2 5">Belongs to the bacterial flagellin family.</text>
</comment>
<evidence type="ECO:0000313" key="10">
    <source>
        <dbReference type="Proteomes" id="UP001548992"/>
    </source>
</evidence>
<dbReference type="InterPro" id="IPR042187">
    <property type="entry name" value="Flagellin_C_sub2"/>
</dbReference>
<keyword evidence="4 5" id="KW-0975">Bacterial flagellum</keyword>
<name>A0ABV2DX34_9GAMM</name>
<sequence>MAQVINTNSLSLITQNNINKNQSALSTSIERLSSGLRINSAKDDAAGQAIANRFTSNINGLTQAARNANDGISAAQTTEGALSEINNNLQRVRELTVQSQNGTNSQSDLDSIQDEIKSRLDEIDRVSGQTQFNGVNVLAKDGSMKIQVGANDGQTITIDLKKIDSSTLGLNGFNVNGSGSITNKAATVSDVTSAGGTLQADGYYDVTTKNTALTTKAAFAKLSDGDTVSTTTGGVTTDYTFDAASGNFTTGKTLTAADTADRTTLKDSLKAATGQSESGTWTTNNGTVKFDTDSDGKITIGGAAAYLDSAGNLTTNAAGADTVPATTSDLVDIASSAAGAGGTLSFKGTDYTISSGSDAGTPGDTSDDVAGNITYKATVSKDVVLAETTATGTTTSMAMKSGVMSSTLAFTDGASTDTYTDASGAITKTAQYTTSYAVNKDTGAVTVADYAAQDSAANPVDDKKYAPTIGATVNLNSAGKLTTDATSAGTATSDPLAALDSAISSIDKFRSSLGAIQNRLDSAVTNLNNTTTNLSEAQSRIQDADYATEVSNMSKAQIIQQAGNSVLAKANQVPQQVLSLLQG</sequence>
<dbReference type="Gene3D" id="1.20.1330.10">
    <property type="entry name" value="f41 fragment of flagellin, N-terminal domain"/>
    <property type="match status" value="2"/>
</dbReference>
<evidence type="ECO:0000256" key="3">
    <source>
        <dbReference type="ARBA" id="ARBA00022525"/>
    </source>
</evidence>
<dbReference type="RefSeq" id="WP_222233613.1">
    <property type="nucleotide sequence ID" value="NZ_JBEWWF010000001.1"/>
</dbReference>
<comment type="subcellular location">
    <subcellularLocation>
        <location evidence="5">Secreted</location>
    </subcellularLocation>
    <subcellularLocation>
        <location evidence="5">Bacterial flagellum</location>
    </subcellularLocation>
</comment>
<keyword evidence="3 5" id="KW-0964">Secreted</keyword>
<gene>
    <name evidence="9" type="ORF">ABXV16_07510</name>
</gene>
<proteinExistence type="inferred from homology"/>
<keyword evidence="9" id="KW-0282">Flagellum</keyword>
<evidence type="ECO:0000256" key="4">
    <source>
        <dbReference type="ARBA" id="ARBA00023143"/>
    </source>
</evidence>
<evidence type="ECO:0000259" key="7">
    <source>
        <dbReference type="Pfam" id="PF00700"/>
    </source>
</evidence>
<dbReference type="PANTHER" id="PTHR42792">
    <property type="entry name" value="FLAGELLIN"/>
    <property type="match status" value="1"/>
</dbReference>
<evidence type="ECO:0000259" key="8">
    <source>
        <dbReference type="Pfam" id="PF12445"/>
    </source>
</evidence>
<protein>
    <recommendedName>
        <fullName evidence="5">Flagellin</fullName>
    </recommendedName>
</protein>
<keyword evidence="9" id="KW-0969">Cilium</keyword>
<keyword evidence="10" id="KW-1185">Reference proteome</keyword>
<keyword evidence="9" id="KW-0966">Cell projection</keyword>
<dbReference type="Pfam" id="PF00700">
    <property type="entry name" value="Flagellin_C"/>
    <property type="match status" value="1"/>
</dbReference>
<dbReference type="PRINTS" id="PR00207">
    <property type="entry name" value="FLAGELLIN"/>
</dbReference>
<dbReference type="NCBIfam" id="NF005953">
    <property type="entry name" value="PRK08026.1"/>
    <property type="match status" value="1"/>
</dbReference>